<reference evidence="7 8" key="1">
    <citation type="journal article" date="2010" name="Stand. Genomic Sci.">
        <title>Complete genome sequence of Acetohalobium arabaticum type strain (Z-7288).</title>
        <authorList>
            <person name="Sikorski J."/>
            <person name="Lapidus A."/>
            <person name="Chertkov O."/>
            <person name="Lucas S."/>
            <person name="Copeland A."/>
            <person name="Glavina Del Rio T."/>
            <person name="Nolan M."/>
            <person name="Tice H."/>
            <person name="Cheng J.F."/>
            <person name="Han C."/>
            <person name="Brambilla E."/>
            <person name="Pitluck S."/>
            <person name="Liolios K."/>
            <person name="Ivanova N."/>
            <person name="Mavromatis K."/>
            <person name="Mikhailova N."/>
            <person name="Pati A."/>
            <person name="Bruce D."/>
            <person name="Detter C."/>
            <person name="Tapia R."/>
            <person name="Goodwin L."/>
            <person name="Chen A."/>
            <person name="Palaniappan K."/>
            <person name="Land M."/>
            <person name="Hauser L."/>
            <person name="Chang Y.J."/>
            <person name="Jeffries C.D."/>
            <person name="Rohde M."/>
            <person name="Goker M."/>
            <person name="Spring S."/>
            <person name="Woyke T."/>
            <person name="Bristow J."/>
            <person name="Eisen J.A."/>
            <person name="Markowitz V."/>
            <person name="Hugenholtz P."/>
            <person name="Kyrpides N.C."/>
            <person name="Klenk H.P."/>
        </authorList>
    </citation>
    <scope>NUCLEOTIDE SEQUENCE [LARGE SCALE GENOMIC DNA]</scope>
    <source>
        <strain evidence="8">ATCC 49924 / DSM 5501 / Z-7288</strain>
    </source>
</reference>
<dbReference type="RefSeq" id="WP_013279107.1">
    <property type="nucleotide sequence ID" value="NC_014378.1"/>
</dbReference>
<evidence type="ECO:0008006" key="9">
    <source>
        <dbReference type="Google" id="ProtNLM"/>
    </source>
</evidence>
<dbReference type="KEGG" id="aar:Acear_2180"/>
<keyword evidence="2" id="KW-0997">Cell inner membrane</keyword>
<dbReference type="Pfam" id="PF06835">
    <property type="entry name" value="LptC"/>
    <property type="match status" value="1"/>
</dbReference>
<evidence type="ECO:0000256" key="5">
    <source>
        <dbReference type="ARBA" id="ARBA00023136"/>
    </source>
</evidence>
<dbReference type="PANTHER" id="PTHR37481:SF1">
    <property type="entry name" value="LIPOPOLYSACCHARIDE EXPORT SYSTEM PROTEIN LPTC"/>
    <property type="match status" value="1"/>
</dbReference>
<evidence type="ECO:0000256" key="1">
    <source>
        <dbReference type="ARBA" id="ARBA00022475"/>
    </source>
</evidence>
<dbReference type="GO" id="GO:0030288">
    <property type="term" value="C:outer membrane-bounded periplasmic space"/>
    <property type="evidence" value="ECO:0007669"/>
    <property type="project" value="TreeGrafter"/>
</dbReference>
<keyword evidence="5" id="KW-0472">Membrane</keyword>
<dbReference type="PANTHER" id="PTHR37481">
    <property type="entry name" value="LIPOPOLYSACCHARIDE EXPORT SYSTEM PROTEIN LPTC"/>
    <property type="match status" value="1"/>
</dbReference>
<dbReference type="Proteomes" id="UP000001661">
    <property type="component" value="Chromosome"/>
</dbReference>
<proteinExistence type="predicted"/>
<evidence type="ECO:0000256" key="4">
    <source>
        <dbReference type="ARBA" id="ARBA00022989"/>
    </source>
</evidence>
<gene>
    <name evidence="7" type="ordered locus">Acear_2180</name>
</gene>
<dbReference type="InterPro" id="IPR010664">
    <property type="entry name" value="LipoPS_assembly_LptC-rel"/>
</dbReference>
<keyword evidence="8" id="KW-1185">Reference proteome</keyword>
<organism evidence="7 8">
    <name type="scientific">Acetohalobium arabaticum (strain ATCC 49924 / DSM 5501 / Z-7288)</name>
    <dbReference type="NCBI Taxonomy" id="574087"/>
    <lineage>
        <taxon>Bacteria</taxon>
        <taxon>Bacillati</taxon>
        <taxon>Bacillota</taxon>
        <taxon>Clostridia</taxon>
        <taxon>Halanaerobiales</taxon>
        <taxon>Halobacteroidaceae</taxon>
        <taxon>Acetohalobium</taxon>
    </lineage>
</organism>
<feature type="region of interest" description="Disordered" evidence="6">
    <location>
        <begin position="26"/>
        <end position="60"/>
    </location>
</feature>
<dbReference type="HOGENOM" id="CLU_1439242_0_0_9"/>
<name>D9QTU5_ACEAZ</name>
<dbReference type="eggNOG" id="COG1452">
    <property type="taxonomic scope" value="Bacteria"/>
</dbReference>
<dbReference type="AlphaFoldDB" id="D9QTU5"/>
<evidence type="ECO:0000256" key="2">
    <source>
        <dbReference type="ARBA" id="ARBA00022519"/>
    </source>
</evidence>
<keyword evidence="3" id="KW-0812">Transmembrane</keyword>
<evidence type="ECO:0000313" key="8">
    <source>
        <dbReference type="Proteomes" id="UP000001661"/>
    </source>
</evidence>
<sequence length="204" mass="22765">MNKRWLGLILSLILITGGIYWGLAADDGTDSPPSPSSQQEQTEEQVPQREASRVEINVSSDEGSTELKLIADRLSQSSSESELNLQQVVIKAYDKQGGATDLQATLTAPQGYYWPQKGRLEFEGPVEVQNDKVEIKADTLRWDQKENRWIGKGSIVIIHYQQEVKITGERFTAKVDLNKLHVTGNVRAAQYKPKAGEINAAREE</sequence>
<evidence type="ECO:0000256" key="6">
    <source>
        <dbReference type="SAM" id="MobiDB-lite"/>
    </source>
</evidence>
<dbReference type="InterPro" id="IPR026265">
    <property type="entry name" value="LptC"/>
</dbReference>
<dbReference type="GO" id="GO:0017089">
    <property type="term" value="F:glycolipid transfer activity"/>
    <property type="evidence" value="ECO:0007669"/>
    <property type="project" value="TreeGrafter"/>
</dbReference>
<dbReference type="InterPro" id="IPR052363">
    <property type="entry name" value="LPS_export_LptC"/>
</dbReference>
<dbReference type="EMBL" id="CP002105">
    <property type="protein sequence ID" value="ADL13666.1"/>
    <property type="molecule type" value="Genomic_DNA"/>
</dbReference>
<dbReference type="GO" id="GO:0015221">
    <property type="term" value="F:lipopolysaccharide transmembrane transporter activity"/>
    <property type="evidence" value="ECO:0007669"/>
    <property type="project" value="InterPro"/>
</dbReference>
<protein>
    <recommendedName>
        <fullName evidence="9">LPS export ABC transporter periplasmic protein LptC</fullName>
    </recommendedName>
</protein>
<keyword evidence="1" id="KW-1003">Cell membrane</keyword>
<dbReference type="Gene3D" id="2.60.450.10">
    <property type="entry name" value="Lipopolysaccharide (LPS) transport protein A like domain"/>
    <property type="match status" value="1"/>
</dbReference>
<dbReference type="GO" id="GO:0005886">
    <property type="term" value="C:plasma membrane"/>
    <property type="evidence" value="ECO:0007669"/>
    <property type="project" value="InterPro"/>
</dbReference>
<evidence type="ECO:0000256" key="3">
    <source>
        <dbReference type="ARBA" id="ARBA00022692"/>
    </source>
</evidence>
<evidence type="ECO:0000313" key="7">
    <source>
        <dbReference type="EMBL" id="ADL13666.1"/>
    </source>
</evidence>
<feature type="compositionally biased region" description="Low complexity" evidence="6">
    <location>
        <begin position="36"/>
        <end position="45"/>
    </location>
</feature>
<accession>D9QTU5</accession>
<dbReference type="NCBIfam" id="TIGR04409">
    <property type="entry name" value="LptC_YrbK"/>
    <property type="match status" value="1"/>
</dbReference>
<dbReference type="STRING" id="574087.Acear_2180"/>
<keyword evidence="4" id="KW-1133">Transmembrane helix</keyword>